<reference evidence="4" key="1">
    <citation type="submission" date="2022-11" db="UniProtKB">
        <authorList>
            <consortium name="EnsemblMetazoa"/>
        </authorList>
    </citation>
    <scope>IDENTIFICATION</scope>
</reference>
<sequence>MCSSSECYAGRTGWFVVLALWTRLFILVGIYKAIGMMIPLLQVQFDTTTWILGWITSIIGAPAGLAGIFAKPIGRYLGPGNAVMLCGAMISVSVIIASFATSPVQLACVFVLLLGTGFGISGVLIKEAIGRCFNKNYATATGIARTGDSIGLFVCAPAAQIFLDVYGWRGATLLIGAISMHFVACGALLVRAGISSKSKYQELPGNDIISKPNRLPSCCFTFSKTVSENFDTRLFTDYRYWSVAIVACSTKFTFNMWIIYFVSQALSNGFSLEEAATFIAIGGIGGLLGKLVQGILVDRGVVSIVLLMGITLIISSAAFCVTPWLTSYWPMMTSTVVILTCSGALCCLLDVLSKQVLGVELPAGAFGWTAFTSAIVDVAIGFIPGWIYDSTGSYTTAFIFIGSVQFLPIFPLLILRYKQCVE</sequence>
<feature type="transmembrane region" description="Helical" evidence="2">
    <location>
        <begin position="137"/>
        <end position="159"/>
    </location>
</feature>
<dbReference type="GO" id="GO:0008028">
    <property type="term" value="F:monocarboxylic acid transmembrane transporter activity"/>
    <property type="evidence" value="ECO:0007669"/>
    <property type="project" value="TreeGrafter"/>
</dbReference>
<keyword evidence="2" id="KW-0472">Membrane</keyword>
<name>A0A914BN08_PATMI</name>
<protein>
    <recommendedName>
        <fullName evidence="3">Major facilitator superfamily (MFS) profile domain-containing protein</fullName>
    </recommendedName>
</protein>
<dbReference type="InterPro" id="IPR036259">
    <property type="entry name" value="MFS_trans_sf"/>
</dbReference>
<dbReference type="Pfam" id="PF07690">
    <property type="entry name" value="MFS_1"/>
    <property type="match status" value="1"/>
</dbReference>
<comment type="subcellular location">
    <subcellularLocation>
        <location evidence="1">Membrane</location>
        <topology evidence="1">Multi-pass membrane protein</topology>
    </subcellularLocation>
</comment>
<feature type="transmembrane region" description="Helical" evidence="2">
    <location>
        <begin position="171"/>
        <end position="190"/>
    </location>
</feature>
<organism evidence="4 5">
    <name type="scientific">Patiria miniata</name>
    <name type="common">Bat star</name>
    <name type="synonym">Asterina miniata</name>
    <dbReference type="NCBI Taxonomy" id="46514"/>
    <lineage>
        <taxon>Eukaryota</taxon>
        <taxon>Metazoa</taxon>
        <taxon>Echinodermata</taxon>
        <taxon>Eleutherozoa</taxon>
        <taxon>Asterozoa</taxon>
        <taxon>Asteroidea</taxon>
        <taxon>Valvatacea</taxon>
        <taxon>Valvatida</taxon>
        <taxon>Asterinidae</taxon>
        <taxon>Patiria</taxon>
    </lineage>
</organism>
<feature type="transmembrane region" description="Helical" evidence="2">
    <location>
        <begin position="394"/>
        <end position="415"/>
    </location>
</feature>
<feature type="transmembrane region" description="Helical" evidence="2">
    <location>
        <begin position="82"/>
        <end position="100"/>
    </location>
</feature>
<dbReference type="InterPro" id="IPR050327">
    <property type="entry name" value="Proton-linked_MCT"/>
</dbReference>
<evidence type="ECO:0000256" key="2">
    <source>
        <dbReference type="SAM" id="Phobius"/>
    </source>
</evidence>
<dbReference type="SUPFAM" id="SSF103473">
    <property type="entry name" value="MFS general substrate transporter"/>
    <property type="match status" value="1"/>
</dbReference>
<feature type="transmembrane region" description="Helical" evidence="2">
    <location>
        <begin position="240"/>
        <end position="263"/>
    </location>
</feature>
<dbReference type="Proteomes" id="UP000887568">
    <property type="component" value="Unplaced"/>
</dbReference>
<feature type="transmembrane region" description="Helical" evidence="2">
    <location>
        <begin position="12"/>
        <end position="31"/>
    </location>
</feature>
<evidence type="ECO:0000259" key="3">
    <source>
        <dbReference type="PROSITE" id="PS50850"/>
    </source>
</evidence>
<feature type="transmembrane region" description="Helical" evidence="2">
    <location>
        <begin position="51"/>
        <end position="70"/>
    </location>
</feature>
<feature type="transmembrane region" description="Helical" evidence="2">
    <location>
        <begin position="106"/>
        <end position="125"/>
    </location>
</feature>
<dbReference type="OrthoDB" id="410267at2759"/>
<dbReference type="GO" id="GO:0016020">
    <property type="term" value="C:membrane"/>
    <property type="evidence" value="ECO:0007669"/>
    <property type="project" value="UniProtKB-SubCell"/>
</dbReference>
<dbReference type="RefSeq" id="XP_038077330.1">
    <property type="nucleotide sequence ID" value="XM_038221402.1"/>
</dbReference>
<dbReference type="InterPro" id="IPR011701">
    <property type="entry name" value="MFS"/>
</dbReference>
<evidence type="ECO:0000256" key="1">
    <source>
        <dbReference type="ARBA" id="ARBA00004141"/>
    </source>
</evidence>
<keyword evidence="5" id="KW-1185">Reference proteome</keyword>
<evidence type="ECO:0000313" key="5">
    <source>
        <dbReference type="Proteomes" id="UP000887568"/>
    </source>
</evidence>
<feature type="transmembrane region" description="Helical" evidence="2">
    <location>
        <begin position="331"/>
        <end position="353"/>
    </location>
</feature>
<dbReference type="EnsemblMetazoa" id="XM_038221402.1">
    <property type="protein sequence ID" value="XP_038077330.1"/>
    <property type="gene ID" value="LOC119745179"/>
</dbReference>
<dbReference type="AlphaFoldDB" id="A0A914BN08"/>
<dbReference type="PROSITE" id="PS50850">
    <property type="entry name" value="MFS"/>
    <property type="match status" value="1"/>
</dbReference>
<keyword evidence="2" id="KW-0812">Transmembrane</keyword>
<proteinExistence type="predicted"/>
<feature type="transmembrane region" description="Helical" evidence="2">
    <location>
        <begin position="275"/>
        <end position="292"/>
    </location>
</feature>
<dbReference type="GeneID" id="119745179"/>
<dbReference type="PANTHER" id="PTHR11360">
    <property type="entry name" value="MONOCARBOXYLATE TRANSPORTER"/>
    <property type="match status" value="1"/>
</dbReference>
<dbReference type="PANTHER" id="PTHR11360:SF303">
    <property type="entry name" value="MAJOR FACILITATOR SUPERFAMILY (MFS) PROFILE DOMAIN-CONTAINING PROTEIN"/>
    <property type="match status" value="1"/>
</dbReference>
<evidence type="ECO:0000313" key="4">
    <source>
        <dbReference type="EnsemblMetazoa" id="XP_038077330.1"/>
    </source>
</evidence>
<feature type="transmembrane region" description="Helical" evidence="2">
    <location>
        <begin position="365"/>
        <end position="388"/>
    </location>
</feature>
<feature type="transmembrane region" description="Helical" evidence="2">
    <location>
        <begin position="304"/>
        <end position="325"/>
    </location>
</feature>
<accession>A0A914BN08</accession>
<feature type="domain" description="Major facilitator superfamily (MFS) profile" evidence="3">
    <location>
        <begin position="16"/>
        <end position="420"/>
    </location>
</feature>
<dbReference type="InterPro" id="IPR020846">
    <property type="entry name" value="MFS_dom"/>
</dbReference>
<keyword evidence="2" id="KW-1133">Transmembrane helix</keyword>
<dbReference type="Gene3D" id="1.20.1250.20">
    <property type="entry name" value="MFS general substrate transporter like domains"/>
    <property type="match status" value="2"/>
</dbReference>